<reference evidence="2" key="1">
    <citation type="submission" date="2023-04" db="EMBL/GenBank/DDBJ databases">
        <title>Aspergillus oryzae NBRC 4228.</title>
        <authorList>
            <person name="Ichikawa N."/>
            <person name="Sato H."/>
            <person name="Tonouchi N."/>
        </authorList>
    </citation>
    <scope>NUCLEOTIDE SEQUENCE</scope>
    <source>
        <strain evidence="2">NBRC 4228</strain>
    </source>
</reference>
<evidence type="ECO:0000313" key="3">
    <source>
        <dbReference type="Proteomes" id="UP001165205"/>
    </source>
</evidence>
<comment type="caution">
    <text evidence="2">The sequence shown here is derived from an EMBL/GenBank/DDBJ whole genome shotgun (WGS) entry which is preliminary data.</text>
</comment>
<dbReference type="Proteomes" id="UP001165205">
    <property type="component" value="Unassembled WGS sequence"/>
</dbReference>
<dbReference type="AlphaFoldDB" id="A0AAN4YCV3"/>
<feature type="region of interest" description="Disordered" evidence="1">
    <location>
        <begin position="84"/>
        <end position="128"/>
    </location>
</feature>
<dbReference type="EMBL" id="BSYA01000010">
    <property type="protein sequence ID" value="GMG24312.1"/>
    <property type="molecule type" value="Genomic_DNA"/>
</dbReference>
<proteinExistence type="predicted"/>
<gene>
    <name evidence="2" type="ORF">Aory04_000158300</name>
</gene>
<name>A0AAN4YCV3_ASPOZ</name>
<evidence type="ECO:0000256" key="1">
    <source>
        <dbReference type="SAM" id="MobiDB-lite"/>
    </source>
</evidence>
<accession>A0AAN4YCV3</accession>
<protein>
    <submittedName>
        <fullName evidence="2">Unnamed protein product</fullName>
    </submittedName>
</protein>
<sequence length="128" mass="14408">MEPYKHNLRTDPHRQLPKQYLVARCNFVNRNGQTGLRQTNIPLDKCIGWDDDAFGGSNPKFIAESDAMPDLINPDREQLLRIVREGPPGYSPPRYLPPNPPNPLSSPAAPPPRYGEAPPRYEPRAPSN</sequence>
<organism evidence="2 3">
    <name type="scientific">Aspergillus oryzae</name>
    <name type="common">Yellow koji mold</name>
    <dbReference type="NCBI Taxonomy" id="5062"/>
    <lineage>
        <taxon>Eukaryota</taxon>
        <taxon>Fungi</taxon>
        <taxon>Dikarya</taxon>
        <taxon>Ascomycota</taxon>
        <taxon>Pezizomycotina</taxon>
        <taxon>Eurotiomycetes</taxon>
        <taxon>Eurotiomycetidae</taxon>
        <taxon>Eurotiales</taxon>
        <taxon>Aspergillaceae</taxon>
        <taxon>Aspergillus</taxon>
        <taxon>Aspergillus subgen. Circumdati</taxon>
    </lineage>
</organism>
<feature type="compositionally biased region" description="Pro residues" evidence="1">
    <location>
        <begin position="89"/>
        <end position="113"/>
    </location>
</feature>
<evidence type="ECO:0000313" key="2">
    <source>
        <dbReference type="EMBL" id="GMG24312.1"/>
    </source>
</evidence>
<feature type="compositionally biased region" description="Basic and acidic residues" evidence="1">
    <location>
        <begin position="119"/>
        <end position="128"/>
    </location>
</feature>